<dbReference type="GO" id="GO:0005769">
    <property type="term" value="C:early endosome"/>
    <property type="evidence" value="ECO:0007669"/>
    <property type="project" value="UniProtKB-SubCell"/>
</dbReference>
<evidence type="ECO:0000256" key="7">
    <source>
        <dbReference type="ARBA" id="ARBA00022583"/>
    </source>
</evidence>
<keyword evidence="13 15" id="KW-0175">Coiled coil</keyword>
<evidence type="ECO:0000256" key="1">
    <source>
        <dbReference type="ARBA" id="ARBA00004412"/>
    </source>
</evidence>
<evidence type="ECO:0000256" key="3">
    <source>
        <dbReference type="ARBA" id="ARBA00006603"/>
    </source>
</evidence>
<evidence type="ECO:0000256" key="16">
    <source>
        <dbReference type="SAM" id="MobiDB-lite"/>
    </source>
</evidence>
<dbReference type="PRINTS" id="PR01432">
    <property type="entry name" value="RABAPTIN"/>
</dbReference>
<dbReference type="InterPro" id="IPR017455">
    <property type="entry name" value="Znf_FYVE-rel"/>
</dbReference>
<dbReference type="Pfam" id="PF03528">
    <property type="entry name" value="Rabaptin"/>
    <property type="match status" value="3"/>
</dbReference>
<keyword evidence="4" id="KW-0813">Transport</keyword>
<keyword evidence="6" id="KW-0597">Phosphoprotein</keyword>
<evidence type="ECO:0000256" key="12">
    <source>
        <dbReference type="ARBA" id="ARBA00022927"/>
    </source>
</evidence>
<evidence type="ECO:0000256" key="4">
    <source>
        <dbReference type="ARBA" id="ARBA00022448"/>
    </source>
</evidence>
<keyword evidence="19" id="KW-1185">Reference proteome</keyword>
<evidence type="ECO:0000256" key="11">
    <source>
        <dbReference type="ARBA" id="ARBA00022833"/>
    </source>
</evidence>
<dbReference type="Gene3D" id="3.30.40.10">
    <property type="entry name" value="Zinc/RING finger domain, C3HC4 (zinc finger)"/>
    <property type="match status" value="1"/>
</dbReference>
<reference evidence="18" key="2">
    <citation type="journal article" date="2021" name="Genome Biol. Evol.">
        <title>Developing a high-quality reference genome for a parasitic bivalve with doubly uniparental inheritance (Bivalvia: Unionida).</title>
        <authorList>
            <person name="Smith C.H."/>
        </authorList>
    </citation>
    <scope>NUCLEOTIDE SEQUENCE</scope>
    <source>
        <strain evidence="18">CHS0354</strain>
        <tissue evidence="18">Mantle</tissue>
    </source>
</reference>
<keyword evidence="9" id="KW-0967">Endosome</keyword>
<dbReference type="Pfam" id="PF09311">
    <property type="entry name" value="Rab5-bind"/>
    <property type="match status" value="1"/>
</dbReference>
<evidence type="ECO:0000256" key="6">
    <source>
        <dbReference type="ARBA" id="ARBA00022553"/>
    </source>
</evidence>
<dbReference type="GO" id="GO:0006897">
    <property type="term" value="P:endocytosis"/>
    <property type="evidence" value="ECO:0007669"/>
    <property type="project" value="UniProtKB-KW"/>
</dbReference>
<dbReference type="FunFam" id="1.20.5.730:FF:000005">
    <property type="entry name" value="RABaptiN (Rab effector)"/>
    <property type="match status" value="1"/>
</dbReference>
<keyword evidence="10 14" id="KW-0863">Zinc-finger</keyword>
<evidence type="ECO:0000256" key="8">
    <source>
        <dbReference type="ARBA" id="ARBA00022723"/>
    </source>
</evidence>
<evidence type="ECO:0000313" key="19">
    <source>
        <dbReference type="Proteomes" id="UP001195483"/>
    </source>
</evidence>
<dbReference type="GO" id="GO:0008270">
    <property type="term" value="F:zinc ion binding"/>
    <property type="evidence" value="ECO:0007669"/>
    <property type="project" value="UniProtKB-KW"/>
</dbReference>
<dbReference type="SUPFAM" id="SSF57903">
    <property type="entry name" value="FYVE/PHD zinc finger"/>
    <property type="match status" value="1"/>
</dbReference>
<dbReference type="Pfam" id="PF01363">
    <property type="entry name" value="FYVE"/>
    <property type="match status" value="1"/>
</dbReference>
<comment type="subcellular location">
    <subcellularLocation>
        <location evidence="2">Cytoplasm</location>
    </subcellularLocation>
    <subcellularLocation>
        <location evidence="1">Early endosome</location>
    </subcellularLocation>
</comment>
<accession>A0AAE0VVX7</accession>
<feature type="coiled-coil region" evidence="15">
    <location>
        <begin position="291"/>
        <end position="429"/>
    </location>
</feature>
<keyword evidence="11" id="KW-0862">Zinc</keyword>
<dbReference type="InterPro" id="IPR015390">
    <property type="entry name" value="Rabaptin_Rab5-bd_dom"/>
</dbReference>
<feature type="coiled-coil region" evidence="15">
    <location>
        <begin position="590"/>
        <end position="649"/>
    </location>
</feature>
<evidence type="ECO:0000256" key="14">
    <source>
        <dbReference type="PROSITE-ProRule" id="PRU00091"/>
    </source>
</evidence>
<dbReference type="InterPro" id="IPR018514">
    <property type="entry name" value="Rabaptin_CC"/>
</dbReference>
<reference evidence="18" key="1">
    <citation type="journal article" date="2021" name="Genome Biol. Evol.">
        <title>A High-Quality Reference Genome for a Parasitic Bivalve with Doubly Uniparental Inheritance (Bivalvia: Unionida).</title>
        <authorList>
            <person name="Smith C.H."/>
        </authorList>
    </citation>
    <scope>NUCLEOTIDE SEQUENCE</scope>
    <source>
        <strain evidence="18">CHS0354</strain>
    </source>
</reference>
<protein>
    <recommendedName>
        <fullName evidence="17">FYVE-type domain-containing protein</fullName>
    </recommendedName>
</protein>
<dbReference type="InterPro" id="IPR000306">
    <property type="entry name" value="Znf_FYVE"/>
</dbReference>
<evidence type="ECO:0000313" key="18">
    <source>
        <dbReference type="EMBL" id="KAK3592633.1"/>
    </source>
</evidence>
<dbReference type="SMART" id="SM00064">
    <property type="entry name" value="FYVE"/>
    <property type="match status" value="1"/>
</dbReference>
<feature type="compositionally biased region" description="Basic and acidic residues" evidence="16">
    <location>
        <begin position="187"/>
        <end position="201"/>
    </location>
</feature>
<gene>
    <name evidence="18" type="ORF">CHS0354_034709</name>
</gene>
<evidence type="ECO:0000256" key="15">
    <source>
        <dbReference type="SAM" id="Coils"/>
    </source>
</evidence>
<keyword evidence="7" id="KW-0254">Endocytosis</keyword>
<comment type="similarity">
    <text evidence="3">Belongs to the rabaptin family.</text>
</comment>
<dbReference type="AlphaFoldDB" id="A0AAE0VVX7"/>
<dbReference type="GO" id="GO:0015031">
    <property type="term" value="P:protein transport"/>
    <property type="evidence" value="ECO:0007669"/>
    <property type="project" value="UniProtKB-KW"/>
</dbReference>
<dbReference type="PROSITE" id="PS50178">
    <property type="entry name" value="ZF_FYVE"/>
    <property type="match status" value="1"/>
</dbReference>
<dbReference type="InterPro" id="IPR013083">
    <property type="entry name" value="Znf_RING/FYVE/PHD"/>
</dbReference>
<feature type="compositionally biased region" description="Polar residues" evidence="16">
    <location>
        <begin position="248"/>
        <end position="262"/>
    </location>
</feature>
<dbReference type="EMBL" id="JAEAOA010002042">
    <property type="protein sequence ID" value="KAK3592633.1"/>
    <property type="molecule type" value="Genomic_DNA"/>
</dbReference>
<feature type="region of interest" description="Disordered" evidence="16">
    <location>
        <begin position="233"/>
        <end position="265"/>
    </location>
</feature>
<comment type="caution">
    <text evidence="18">The sequence shown here is derived from an EMBL/GenBank/DDBJ whole genome shotgun (WGS) entry which is preliminary data.</text>
</comment>
<dbReference type="PANTHER" id="PTHR31179">
    <property type="entry name" value="RAB GTPASE-BINDING EFFECTOR PROTEIN"/>
    <property type="match status" value="1"/>
</dbReference>
<evidence type="ECO:0000256" key="2">
    <source>
        <dbReference type="ARBA" id="ARBA00004496"/>
    </source>
</evidence>
<dbReference type="GO" id="GO:0008083">
    <property type="term" value="F:growth factor activity"/>
    <property type="evidence" value="ECO:0007669"/>
    <property type="project" value="InterPro"/>
</dbReference>
<dbReference type="Gene3D" id="1.20.5.730">
    <property type="entry name" value="Single helix bin"/>
    <property type="match status" value="1"/>
</dbReference>
<organism evidence="18 19">
    <name type="scientific">Potamilus streckersoni</name>
    <dbReference type="NCBI Taxonomy" id="2493646"/>
    <lineage>
        <taxon>Eukaryota</taxon>
        <taxon>Metazoa</taxon>
        <taxon>Spiralia</taxon>
        <taxon>Lophotrochozoa</taxon>
        <taxon>Mollusca</taxon>
        <taxon>Bivalvia</taxon>
        <taxon>Autobranchia</taxon>
        <taxon>Heteroconchia</taxon>
        <taxon>Palaeoheterodonta</taxon>
        <taxon>Unionida</taxon>
        <taxon>Unionoidea</taxon>
        <taxon>Unionidae</taxon>
        <taxon>Ambleminae</taxon>
        <taxon>Lampsilini</taxon>
        <taxon>Potamilus</taxon>
    </lineage>
</organism>
<keyword evidence="8" id="KW-0479">Metal-binding</keyword>
<dbReference type="Proteomes" id="UP001195483">
    <property type="component" value="Unassembled WGS sequence"/>
</dbReference>
<dbReference type="InterPro" id="IPR011011">
    <property type="entry name" value="Znf_FYVE_PHD"/>
</dbReference>
<feature type="coiled-coil region" evidence="15">
    <location>
        <begin position="795"/>
        <end position="868"/>
    </location>
</feature>
<evidence type="ECO:0000256" key="9">
    <source>
        <dbReference type="ARBA" id="ARBA00022753"/>
    </source>
</evidence>
<feature type="domain" description="FYVE-type" evidence="17">
    <location>
        <begin position="898"/>
        <end position="956"/>
    </location>
</feature>
<keyword evidence="12" id="KW-0653">Protein transport</keyword>
<dbReference type="PANTHER" id="PTHR31179:SF7">
    <property type="entry name" value="FYVE-TYPE DOMAIN-CONTAINING PROTEIN"/>
    <property type="match status" value="1"/>
</dbReference>
<dbReference type="Gene3D" id="1.20.5.340">
    <property type="match status" value="1"/>
</dbReference>
<evidence type="ECO:0000256" key="13">
    <source>
        <dbReference type="ARBA" id="ARBA00023054"/>
    </source>
</evidence>
<keyword evidence="5" id="KW-0963">Cytoplasm</keyword>
<feature type="region of interest" description="Disordered" evidence="16">
    <location>
        <begin position="177"/>
        <end position="201"/>
    </location>
</feature>
<reference evidence="18" key="3">
    <citation type="submission" date="2023-05" db="EMBL/GenBank/DDBJ databases">
        <authorList>
            <person name="Smith C.H."/>
        </authorList>
    </citation>
    <scope>NUCLEOTIDE SEQUENCE</scope>
    <source>
        <strain evidence="18">CHS0354</strain>
        <tissue evidence="18">Mantle</tissue>
    </source>
</reference>
<evidence type="ECO:0000256" key="5">
    <source>
        <dbReference type="ARBA" id="ARBA00022490"/>
    </source>
</evidence>
<dbReference type="InterPro" id="IPR003914">
    <property type="entry name" value="Rabaptin"/>
</dbReference>
<evidence type="ECO:0000256" key="10">
    <source>
        <dbReference type="ARBA" id="ARBA00022771"/>
    </source>
</evidence>
<dbReference type="GO" id="GO:0005096">
    <property type="term" value="F:GTPase activator activity"/>
    <property type="evidence" value="ECO:0007669"/>
    <property type="project" value="InterPro"/>
</dbReference>
<feature type="coiled-coil region" evidence="15">
    <location>
        <begin position="675"/>
        <end position="702"/>
    </location>
</feature>
<name>A0AAE0VVX7_9BIVA</name>
<proteinExistence type="inferred from homology"/>
<sequence>MTDLDASETITSLKERIAAQEVKTKELLEEKEKNEAEFGQKRAMFKELFLQKESDLEKERECRKLAEDKAISLEAELKGVRAEFDDIKAAIAVSEANKEEEIEKIRQQFQQEVASMQSLMKEVAEEASRSTALQYQNERAKLQELTQKYEEEIQALRSKLSEERESFLSSVAKSFRIVGGGSPTPNSKEEQESLEDSMRKAQHDSEILRAVVLPLEEEITALKEKLRYALEKNASSEEKPTQMPAVEATSQPSAENSPSKTVSLPALDDVKDPEEKLHLLLRYLKNEKSARKDLEMYVAVLNTQKQVLEEETDKVKTELKEVCEILEEEKKNYEALKQTWEMANDQFLQSQRLMMMDLRRMENVLTAEQQRQIAELQKKDHEREAQEKRIKKLEEVRQQQEKEQEGLRVEEALKKVDESSLKLKKKEAKLQAKLFKGKSESKNSLNSIASEDLGNFDDSTGDISLKKSLSSSEISRLDDEDFADSSVHETRSLNEVDSSFSLIRISPEKVINLPLLSEAQLKAITDPTPEVEARRHLLDSVKKPRPDRMTLDGKRLVSDKEWELLQEELKSAHEKLGRPCDMCNNYETQLQSVQMTLVEEQTKKRSLERQLLSEKQITESQKKYIEELENNLKNTAEDAHKEISNLSSRIHECEKYIFELKQQNTQTQIDFNDQLAQFAERRDEVQKELTRLQEENDILVGKHSKFAEQMQNDDINLPNNVEELHLLLLRYREEVIKAKVGQEHTEETLRSQIIFLKDQVHGEQQEKTTIEENLSQEISSLLDKLAVQESLKSELDRESSVRVECEAKIRELEQTLKGNTAKSKQLINALQQQLEEQSNARTLLENDNQTLKSKIQSLQVDLENSEAVQRDFVKLSQSLQIQLEKLRQAETEVRWQHEEDVDECNTCKQQFTVTRRKHHCRHCGKIFCSDCISKTVNSGSNLRPAKVCDVCHTILVKDATPFFSSEPPNTSD</sequence>
<feature type="coiled-coil region" evidence="15">
    <location>
        <begin position="10"/>
        <end position="166"/>
    </location>
</feature>
<evidence type="ECO:0000259" key="17">
    <source>
        <dbReference type="PROSITE" id="PS50178"/>
    </source>
</evidence>
<dbReference type="CDD" id="cd15739">
    <property type="entry name" value="FYVE_RABE_unchar"/>
    <property type="match status" value="1"/>
</dbReference>